<gene>
    <name evidence="3" type="ORF">BgAZ_305310</name>
</gene>
<keyword evidence="2" id="KW-0732">Signal</keyword>
<organism evidence="3 4">
    <name type="scientific">Babesia gibsoni</name>
    <dbReference type="NCBI Taxonomy" id="33632"/>
    <lineage>
        <taxon>Eukaryota</taxon>
        <taxon>Sar</taxon>
        <taxon>Alveolata</taxon>
        <taxon>Apicomplexa</taxon>
        <taxon>Aconoidasida</taxon>
        <taxon>Piroplasmida</taxon>
        <taxon>Babesiidae</taxon>
        <taxon>Babesia</taxon>
    </lineage>
</organism>
<evidence type="ECO:0000313" key="3">
    <source>
        <dbReference type="EMBL" id="KAK1443013.1"/>
    </source>
</evidence>
<feature type="signal peptide" evidence="2">
    <location>
        <begin position="1"/>
        <end position="17"/>
    </location>
</feature>
<evidence type="ECO:0000313" key="4">
    <source>
        <dbReference type="Proteomes" id="UP001230268"/>
    </source>
</evidence>
<reference evidence="3" key="1">
    <citation type="submission" date="2023-08" db="EMBL/GenBank/DDBJ databases">
        <title>Draft sequence of the Babesia gibsoni genome.</title>
        <authorList>
            <person name="Yamagishi J.Y."/>
            <person name="Xuan X.X."/>
        </authorList>
    </citation>
    <scope>NUCLEOTIDE SEQUENCE</scope>
    <source>
        <strain evidence="3">Azabu</strain>
    </source>
</reference>
<sequence length="634" mass="71444">MHMLWYVAIAFIGYVRCSQEPISNDSLREFIGKLEAFGHMFKFEGISNRILLTSYLSQNLGDRNSWSMDRVFEEYKIAVNTNNPVDEFTAAVEAYLRNVRAAQADQKMSNAVTTFNAQLNERNKMLEKLLKNIYLLGNVYDEEGRMNDVTIFLNNEVGRYTAQLGLISRFYSNTDDYTEIEGFGEQRIIQINNQMTSMNNINMAVADISFDSFSARYAYALWMAMKDIFSEAISDLLNWINDIKDRYSNVPDYIDLLPRIENIERLIATHEGTINKSHLYSIRNPIESWGIMQATTSDVLFSTIREIKDIIHTAIVELIPQAPDAEKDALLMKPADNLDVSIDRHKVNMLEVLQADVITQEMLSALGATATALSDRIEDYSKGFHELMRNNTDNMSVDQLKPLVGNAMSLDARVKEQIMITIKRYMNTRTTDFIFGGVASALRAIYNISREFDKIMKRFDYLKNLLMGQTVNDLKITLADIIKLMGEQVDMGLEQLTLFNGKLKELYGGQLAEATTENPLFSAVSHLKNFYISGFYVKASENIVPLMQVPNAVAQQPPLNGNQLAGGYNAGRLPLAASTRPHGVMNAPGNGNSKDTLKKDTKKNEEEEVKMSNASGPTATLYGFALIMTAVLLM</sequence>
<accession>A0AAD8PD67</accession>
<comment type="caution">
    <text evidence="3">The sequence shown here is derived from an EMBL/GenBank/DDBJ whole genome shotgun (WGS) entry which is preliminary data.</text>
</comment>
<dbReference type="AlphaFoldDB" id="A0AAD8PD67"/>
<feature type="region of interest" description="Disordered" evidence="1">
    <location>
        <begin position="581"/>
        <end position="612"/>
    </location>
</feature>
<name>A0AAD8PD67_BABGI</name>
<feature type="compositionally biased region" description="Basic and acidic residues" evidence="1">
    <location>
        <begin position="595"/>
        <end position="605"/>
    </location>
</feature>
<proteinExistence type="predicted"/>
<dbReference type="Proteomes" id="UP001230268">
    <property type="component" value="Unassembled WGS sequence"/>
</dbReference>
<keyword evidence="4" id="KW-1185">Reference proteome</keyword>
<protein>
    <submittedName>
        <fullName evidence="3">Uncharacterized protein</fullName>
    </submittedName>
</protein>
<evidence type="ECO:0000256" key="2">
    <source>
        <dbReference type="SAM" id="SignalP"/>
    </source>
</evidence>
<dbReference type="EMBL" id="JAVEPI010000003">
    <property type="protein sequence ID" value="KAK1443013.1"/>
    <property type="molecule type" value="Genomic_DNA"/>
</dbReference>
<feature type="chain" id="PRO_5042109441" evidence="2">
    <location>
        <begin position="18"/>
        <end position="634"/>
    </location>
</feature>
<evidence type="ECO:0000256" key="1">
    <source>
        <dbReference type="SAM" id="MobiDB-lite"/>
    </source>
</evidence>